<sequence length="183" mass="21206">MKIRHVRVPYSLLELNIPNESKAVYIAIMSFRIGNKKTIKVSMNSIAYIAGLKERRINHHITELCRHNMLSRKQINFGVSAYGCNTYTIQCDEKRFAEIPWCIAYEKQLKASSLIAYCIMKQHTNIKKQDYTCYLSKKELAEFLTCSLNQVDKVKGELKNAGLIICDYNSKKILLAYEQQEKV</sequence>
<reference evidence="1" key="1">
    <citation type="submission" date="2021-12" db="EMBL/GenBank/DDBJ databases">
        <authorList>
            <person name="Criscuolo A."/>
        </authorList>
    </citation>
    <scope>NUCLEOTIDE SEQUENCE</scope>
    <source>
        <strain evidence="1">CIP111894</strain>
    </source>
</reference>
<dbReference type="EMBL" id="CAKMAB010000014">
    <property type="protein sequence ID" value="CAH1056824.1"/>
    <property type="molecule type" value="Genomic_DNA"/>
</dbReference>
<name>A0ABM9BDY9_9BACL</name>
<accession>A0ABM9BDY9</accession>
<dbReference type="Gene3D" id="1.10.10.10">
    <property type="entry name" value="Winged helix-like DNA-binding domain superfamily/Winged helix DNA-binding domain"/>
    <property type="match status" value="1"/>
</dbReference>
<protein>
    <submittedName>
        <fullName evidence="1">Uncharacterized protein</fullName>
    </submittedName>
</protein>
<proteinExistence type="predicted"/>
<keyword evidence="2" id="KW-1185">Reference proteome</keyword>
<evidence type="ECO:0000313" key="1">
    <source>
        <dbReference type="EMBL" id="CAH1056824.1"/>
    </source>
</evidence>
<organism evidence="1 2">
    <name type="scientific">Paenibacillus pseudetheri</name>
    <dbReference type="NCBI Taxonomy" id="2897682"/>
    <lineage>
        <taxon>Bacteria</taxon>
        <taxon>Bacillati</taxon>
        <taxon>Bacillota</taxon>
        <taxon>Bacilli</taxon>
        <taxon>Bacillales</taxon>
        <taxon>Paenibacillaceae</taxon>
        <taxon>Paenibacillus</taxon>
    </lineage>
</organism>
<evidence type="ECO:0000313" key="2">
    <source>
        <dbReference type="Proteomes" id="UP000838749"/>
    </source>
</evidence>
<comment type="caution">
    <text evidence="1">The sequence shown here is derived from an EMBL/GenBank/DDBJ whole genome shotgun (WGS) entry which is preliminary data.</text>
</comment>
<dbReference type="Proteomes" id="UP000838749">
    <property type="component" value="Unassembled WGS sequence"/>
</dbReference>
<dbReference type="InterPro" id="IPR036388">
    <property type="entry name" value="WH-like_DNA-bd_sf"/>
</dbReference>
<gene>
    <name evidence="1" type="ORF">PAECIP111894_02979</name>
</gene>
<dbReference type="RefSeq" id="WP_234535078.1">
    <property type="nucleotide sequence ID" value="NZ_CAKMAB010000014.1"/>
</dbReference>